<evidence type="ECO:0000259" key="1">
    <source>
        <dbReference type="Pfam" id="PF13439"/>
    </source>
</evidence>
<reference evidence="2 3" key="1">
    <citation type="submission" date="2020-02" db="EMBL/GenBank/DDBJ databases">
        <authorList>
            <person name="Zheng R.K."/>
            <person name="Sun C.M."/>
        </authorList>
    </citation>
    <scope>NUCLEOTIDE SEQUENCE [LARGE SCALE GENOMIC DNA]</scope>
    <source>
        <strain evidence="3">rifampicinis</strain>
    </source>
</reference>
<protein>
    <submittedName>
        <fullName evidence="2">Glycosyltransferase</fullName>
    </submittedName>
</protein>
<organism evidence="2 3">
    <name type="scientific">Phototrophicus methaneseepsis</name>
    <dbReference type="NCBI Taxonomy" id="2710758"/>
    <lineage>
        <taxon>Bacteria</taxon>
        <taxon>Bacillati</taxon>
        <taxon>Chloroflexota</taxon>
        <taxon>Candidatus Thermofontia</taxon>
        <taxon>Phototrophicales</taxon>
        <taxon>Phototrophicaceae</taxon>
        <taxon>Phototrophicus</taxon>
    </lineage>
</organism>
<accession>A0A7S8IGA2</accession>
<proteinExistence type="predicted"/>
<gene>
    <name evidence="2" type="ORF">G4Y79_08825</name>
</gene>
<dbReference type="CDD" id="cd03801">
    <property type="entry name" value="GT4_PimA-like"/>
    <property type="match status" value="1"/>
</dbReference>
<dbReference type="PANTHER" id="PTHR12526:SF600">
    <property type="entry name" value="GLYCOSYL TRANSFERASE GROUP 1"/>
    <property type="match status" value="1"/>
</dbReference>
<name>A0A7S8IGA2_9CHLR</name>
<keyword evidence="3" id="KW-1185">Reference proteome</keyword>
<dbReference type="EMBL" id="CP062983">
    <property type="protein sequence ID" value="QPC84462.1"/>
    <property type="molecule type" value="Genomic_DNA"/>
</dbReference>
<dbReference type="InterPro" id="IPR028098">
    <property type="entry name" value="Glyco_trans_4-like_N"/>
</dbReference>
<keyword evidence="2" id="KW-0808">Transferase</keyword>
<dbReference type="Pfam" id="PF13692">
    <property type="entry name" value="Glyco_trans_1_4"/>
    <property type="match status" value="1"/>
</dbReference>
<sequence>MTMRLPHYTVGMKTILLISRCPPYPLHFGDRLIVWHLARQLAQRGYTIDLLAYAQRSQDWQEQAEYAAFFRDVQLVEEPRRSQWAYLKRLLLPRLRFPVKANQAWSPQMWQAVESRVQQRPYDVVHLFGGVQVYEFWHAVQKVPALITPYESYSLYLKRELMQSPNVMTQINQRVAAAYERFMFTPYARTVVLAEPDRAELLRLNPSLAVEVIPNGIDLGAFKAERSHRDAATLLFVGNYEYGPNVDAALYLAREIFPQVQQVVPDARLQLIGNEPPPALKALASEQIMVPGRVPDVQPYLAQATAFVCPLRIGAGIKNKVLEALAMGTPLVASPIAVDGIDVVDGQSALVAAPDQMAAAVIRLLRDAALGQRLAQQGQALIAAHYTWEAVADRYEALYDQLQR</sequence>
<dbReference type="Pfam" id="PF13439">
    <property type="entry name" value="Glyco_transf_4"/>
    <property type="match status" value="1"/>
</dbReference>
<dbReference type="PANTHER" id="PTHR12526">
    <property type="entry name" value="GLYCOSYLTRANSFERASE"/>
    <property type="match status" value="1"/>
</dbReference>
<dbReference type="SUPFAM" id="SSF53756">
    <property type="entry name" value="UDP-Glycosyltransferase/glycogen phosphorylase"/>
    <property type="match status" value="1"/>
</dbReference>
<feature type="domain" description="Glycosyltransferase subfamily 4-like N-terminal" evidence="1">
    <location>
        <begin position="34"/>
        <end position="219"/>
    </location>
</feature>
<dbReference type="Gene3D" id="3.40.50.2000">
    <property type="entry name" value="Glycogen Phosphorylase B"/>
    <property type="match status" value="2"/>
</dbReference>
<dbReference type="KEGG" id="pmet:G4Y79_08825"/>
<dbReference type="Proteomes" id="UP000594468">
    <property type="component" value="Chromosome"/>
</dbReference>
<evidence type="ECO:0000313" key="2">
    <source>
        <dbReference type="EMBL" id="QPC84462.1"/>
    </source>
</evidence>
<evidence type="ECO:0000313" key="3">
    <source>
        <dbReference type="Proteomes" id="UP000594468"/>
    </source>
</evidence>
<dbReference type="GO" id="GO:0016757">
    <property type="term" value="F:glycosyltransferase activity"/>
    <property type="evidence" value="ECO:0007669"/>
    <property type="project" value="TreeGrafter"/>
</dbReference>
<dbReference type="AlphaFoldDB" id="A0A7S8IGA2"/>